<feature type="domain" description="Carbohydrate kinase PfkB" evidence="1">
    <location>
        <begin position="76"/>
        <end position="245"/>
    </location>
</feature>
<dbReference type="PANTHER" id="PTHR46969">
    <property type="entry name" value="BIFUNCTIONAL PROTEIN HLDE"/>
    <property type="match status" value="1"/>
</dbReference>
<dbReference type="GO" id="GO:0033786">
    <property type="term" value="F:heptose-1-phosphate adenylyltransferase activity"/>
    <property type="evidence" value="ECO:0007669"/>
    <property type="project" value="TreeGrafter"/>
</dbReference>
<organism evidence="2">
    <name type="scientific">uncultured marine virus</name>
    <dbReference type="NCBI Taxonomy" id="186617"/>
    <lineage>
        <taxon>Viruses</taxon>
        <taxon>environmental samples</taxon>
    </lineage>
</organism>
<evidence type="ECO:0000259" key="1">
    <source>
        <dbReference type="Pfam" id="PF00294"/>
    </source>
</evidence>
<dbReference type="Pfam" id="PF00294">
    <property type="entry name" value="PfkB"/>
    <property type="match status" value="1"/>
</dbReference>
<dbReference type="SUPFAM" id="SSF53613">
    <property type="entry name" value="Ribokinase-like"/>
    <property type="match status" value="1"/>
</dbReference>
<dbReference type="EMBL" id="KR029608">
    <property type="protein sequence ID" value="AKH48729.1"/>
    <property type="molecule type" value="Genomic_DNA"/>
</dbReference>
<dbReference type="Gene3D" id="3.40.1190.20">
    <property type="match status" value="2"/>
</dbReference>
<dbReference type="InterPro" id="IPR011611">
    <property type="entry name" value="PfkB_dom"/>
</dbReference>
<name>A0A0F7L837_9VIRU</name>
<proteinExistence type="predicted"/>
<dbReference type="GO" id="GO:0033785">
    <property type="term" value="F:heptose 7-phosphate kinase activity"/>
    <property type="evidence" value="ECO:0007669"/>
    <property type="project" value="TreeGrafter"/>
</dbReference>
<dbReference type="PANTHER" id="PTHR46969:SF1">
    <property type="entry name" value="BIFUNCTIONAL PROTEIN HLDE"/>
    <property type="match status" value="1"/>
</dbReference>
<evidence type="ECO:0000313" key="2">
    <source>
        <dbReference type="EMBL" id="AKH48729.1"/>
    </source>
</evidence>
<dbReference type="InterPro" id="IPR029056">
    <property type="entry name" value="Ribokinase-like"/>
</dbReference>
<reference evidence="2" key="2">
    <citation type="submission" date="2015-03" db="EMBL/GenBank/DDBJ databases">
        <authorList>
            <person name="Chow C.-E.T."/>
            <person name="Winget D.M."/>
            <person name="White R.A.III."/>
            <person name="Hallam S.J."/>
            <person name="Suttle C.A."/>
        </authorList>
    </citation>
    <scope>NUCLEOTIDE SEQUENCE</scope>
    <source>
        <strain evidence="2">Oxic3_2</strain>
    </source>
</reference>
<reference evidence="2" key="1">
    <citation type="journal article" date="2015" name="Front. Microbiol.">
        <title>Combining genomic sequencing methods to explore viral diversity and reveal potential virus-host interactions.</title>
        <authorList>
            <person name="Chow C.E."/>
            <person name="Winget D.M."/>
            <person name="White R.A.III."/>
            <person name="Hallam S.J."/>
            <person name="Suttle C.A."/>
        </authorList>
    </citation>
    <scope>NUCLEOTIDE SEQUENCE</scope>
    <source>
        <strain evidence="2">Oxic3_2</strain>
    </source>
</reference>
<sequence>MSKILVIGDGCTDVYVYGRCERLAPDAPVPVFIPLYQKTNLGMAGNVYQNIVSLGTPAILKTSSNTVEKRRYVHEETNHMFLRVDSGEETVARIRDLEAEFLSNFDLVIISDYNKGFLLEQDIQFICENHNMVFIDTKKKLGEYCKDCTFIKINKNEHEASKQFIKKTSWAQKKVITTLGSKGCSLNGKLYPVEKVEIKDLCGAGDTFIASLSVNYLKTKDIGEAMAYANKCSTQVVQMKGVNTVNEI</sequence>
<keyword evidence="2" id="KW-0808">Transferase</keyword>
<protein>
    <submittedName>
        <fullName evidence="2">Putative carbohydrate kinase</fullName>
    </submittedName>
</protein>
<keyword evidence="2" id="KW-0418">Kinase</keyword>
<accession>A0A0F7L837</accession>